<feature type="region of interest" description="Disordered" evidence="1">
    <location>
        <begin position="1"/>
        <end position="37"/>
    </location>
</feature>
<proteinExistence type="evidence at transcript level"/>
<organism evidence="2">
    <name type="scientific">Hordeum vulgare subsp. vulgare</name>
    <name type="common">Domesticated barley</name>
    <dbReference type="NCBI Taxonomy" id="112509"/>
    <lineage>
        <taxon>Eukaryota</taxon>
        <taxon>Viridiplantae</taxon>
        <taxon>Streptophyta</taxon>
        <taxon>Embryophyta</taxon>
        <taxon>Tracheophyta</taxon>
        <taxon>Spermatophyta</taxon>
        <taxon>Magnoliopsida</taxon>
        <taxon>Liliopsida</taxon>
        <taxon>Poales</taxon>
        <taxon>Poaceae</taxon>
        <taxon>BOP clade</taxon>
        <taxon>Pooideae</taxon>
        <taxon>Triticodae</taxon>
        <taxon>Triticeae</taxon>
        <taxon>Hordeinae</taxon>
        <taxon>Hordeum</taxon>
    </lineage>
</organism>
<reference evidence="2" key="1">
    <citation type="journal article" date="2011" name="Plant Physiol.">
        <title>Comprehensive sequence analysis of 24,783 barley full-length cDNAs derived from 12 clone libraries.</title>
        <authorList>
            <person name="Matsumoto T."/>
            <person name="Tanaka T."/>
            <person name="Sakai H."/>
            <person name="Amano N."/>
            <person name="Kanamori H."/>
            <person name="Kurita K."/>
            <person name="Kikuta A."/>
            <person name="Kamiya K."/>
            <person name="Yamamoto M."/>
            <person name="Ikawa H."/>
            <person name="Fujii N."/>
            <person name="Hori K."/>
            <person name="Itoh T."/>
            <person name="Sato K."/>
        </authorList>
    </citation>
    <scope>NUCLEOTIDE SEQUENCE</scope>
    <source>
        <tissue evidence="2">Shoot</tissue>
    </source>
</reference>
<sequence>MKFTRKDGIFGDHGGNPRKKKAANPRRSHEIGGEEATNLVGRPANLVGSYSTTKLSLQHDDNTISGCESWLSLLVFELLL</sequence>
<dbReference type="AlphaFoldDB" id="F2D842"/>
<evidence type="ECO:0000313" key="2">
    <source>
        <dbReference type="EMBL" id="BAJ91263.1"/>
    </source>
</evidence>
<feature type="compositionally biased region" description="Basic residues" evidence="1">
    <location>
        <begin position="16"/>
        <end position="26"/>
    </location>
</feature>
<dbReference type="EMBL" id="AK360054">
    <property type="protein sequence ID" value="BAJ91263.1"/>
    <property type="molecule type" value="mRNA"/>
</dbReference>
<protein>
    <submittedName>
        <fullName evidence="2">Predicted protein</fullName>
    </submittedName>
</protein>
<feature type="compositionally biased region" description="Basic and acidic residues" evidence="1">
    <location>
        <begin position="1"/>
        <end position="10"/>
    </location>
</feature>
<evidence type="ECO:0000256" key="1">
    <source>
        <dbReference type="SAM" id="MobiDB-lite"/>
    </source>
</evidence>
<accession>F2D842</accession>
<name>F2D842_HORVV</name>